<name>A0ACC0JLE6_CHOFU</name>
<accession>A0ACC0JLE6</accession>
<keyword evidence="2" id="KW-1185">Reference proteome</keyword>
<comment type="caution">
    <text evidence="1">The sequence shown here is derived from an EMBL/GenBank/DDBJ whole genome shotgun (WGS) entry which is preliminary data.</text>
</comment>
<proteinExistence type="predicted"/>
<reference evidence="1 2" key="1">
    <citation type="journal article" date="2022" name="Genome Biol. Evol.">
        <title>The Spruce Budworm Genome: Reconstructing the Evolutionary History of Antifreeze Proteins.</title>
        <authorList>
            <person name="Beliveau C."/>
            <person name="Gagne P."/>
            <person name="Picq S."/>
            <person name="Vernygora O."/>
            <person name="Keeling C.I."/>
            <person name="Pinkney K."/>
            <person name="Doucet D."/>
            <person name="Wen F."/>
            <person name="Johnston J.S."/>
            <person name="Maaroufi H."/>
            <person name="Boyle B."/>
            <person name="Laroche J."/>
            <person name="Dewar K."/>
            <person name="Juretic N."/>
            <person name="Blackburn G."/>
            <person name="Nisole A."/>
            <person name="Brunet B."/>
            <person name="Brandao M."/>
            <person name="Lumley L."/>
            <person name="Duan J."/>
            <person name="Quan G."/>
            <person name="Lucarotti C.J."/>
            <person name="Roe A.D."/>
            <person name="Sperling F.A.H."/>
            <person name="Levesque R.C."/>
            <person name="Cusson M."/>
        </authorList>
    </citation>
    <scope>NUCLEOTIDE SEQUENCE [LARGE SCALE GENOMIC DNA]</scope>
    <source>
        <strain evidence="1">Glfc:IPQL:Cfum</strain>
    </source>
</reference>
<dbReference type="EMBL" id="CM046111">
    <property type="protein sequence ID" value="KAI8424953.1"/>
    <property type="molecule type" value="Genomic_DNA"/>
</dbReference>
<evidence type="ECO:0000313" key="1">
    <source>
        <dbReference type="EMBL" id="KAI8424953.1"/>
    </source>
</evidence>
<dbReference type="Proteomes" id="UP001064048">
    <property type="component" value="Chromosome 11"/>
</dbReference>
<protein>
    <submittedName>
        <fullName evidence="1">Uncharacterized protein</fullName>
    </submittedName>
</protein>
<gene>
    <name evidence="1" type="ORF">MSG28_006865</name>
</gene>
<organism evidence="1 2">
    <name type="scientific">Choristoneura fumiferana</name>
    <name type="common">Spruce budworm moth</name>
    <name type="synonym">Archips fumiferana</name>
    <dbReference type="NCBI Taxonomy" id="7141"/>
    <lineage>
        <taxon>Eukaryota</taxon>
        <taxon>Metazoa</taxon>
        <taxon>Ecdysozoa</taxon>
        <taxon>Arthropoda</taxon>
        <taxon>Hexapoda</taxon>
        <taxon>Insecta</taxon>
        <taxon>Pterygota</taxon>
        <taxon>Neoptera</taxon>
        <taxon>Endopterygota</taxon>
        <taxon>Lepidoptera</taxon>
        <taxon>Glossata</taxon>
        <taxon>Ditrysia</taxon>
        <taxon>Tortricoidea</taxon>
        <taxon>Tortricidae</taxon>
        <taxon>Tortricinae</taxon>
        <taxon>Choristoneura</taxon>
    </lineage>
</organism>
<sequence>MPATRLPLPTGHSTASILSNCIKVIKYDKTGLNVFSAISAKPAGRRLLGFRDKGFMLHFSILLYLLDDSAVLYEQKDN</sequence>
<evidence type="ECO:0000313" key="2">
    <source>
        <dbReference type="Proteomes" id="UP001064048"/>
    </source>
</evidence>